<gene>
    <name evidence="2" type="ORF">NS319_04215</name>
</gene>
<dbReference type="PROSITE" id="PS51184">
    <property type="entry name" value="JMJC"/>
    <property type="match status" value="1"/>
</dbReference>
<evidence type="ECO:0000313" key="2">
    <source>
        <dbReference type="EMBL" id="KTT72784.1"/>
    </source>
</evidence>
<proteinExistence type="predicted"/>
<dbReference type="SUPFAM" id="SSF51197">
    <property type="entry name" value="Clavaminate synthase-like"/>
    <property type="match status" value="1"/>
</dbReference>
<dbReference type="STRING" id="33051.SB4_01820"/>
<dbReference type="Pfam" id="PF13621">
    <property type="entry name" value="Cupin_8"/>
    <property type="match status" value="1"/>
</dbReference>
<organism evidence="2 3">
    <name type="scientific">Sphingomonas sanguinis</name>
    <dbReference type="NCBI Taxonomy" id="33051"/>
    <lineage>
        <taxon>Bacteria</taxon>
        <taxon>Pseudomonadati</taxon>
        <taxon>Pseudomonadota</taxon>
        <taxon>Alphaproteobacteria</taxon>
        <taxon>Sphingomonadales</taxon>
        <taxon>Sphingomonadaceae</taxon>
        <taxon>Sphingomonas</taxon>
    </lineage>
</organism>
<comment type="caution">
    <text evidence="2">The sequence shown here is derived from an EMBL/GenBank/DDBJ whole genome shotgun (WGS) entry which is preliminary data.</text>
</comment>
<dbReference type="Proteomes" id="UP000072867">
    <property type="component" value="Unassembled WGS sequence"/>
</dbReference>
<dbReference type="PANTHER" id="PTHR12461:SF105">
    <property type="entry name" value="HYPOXIA-INDUCIBLE FACTOR 1-ALPHA INHIBITOR"/>
    <property type="match status" value="1"/>
</dbReference>
<reference evidence="2 3" key="1">
    <citation type="journal article" date="2016" name="Front. Microbiol.">
        <title>Genomic Resource of Rice Seed Associated Bacteria.</title>
        <authorList>
            <person name="Midha S."/>
            <person name="Bansal K."/>
            <person name="Sharma S."/>
            <person name="Kumar N."/>
            <person name="Patil P.P."/>
            <person name="Chaudhry V."/>
            <person name="Patil P.B."/>
        </authorList>
    </citation>
    <scope>NUCLEOTIDE SEQUENCE [LARGE SCALE GENOMIC DNA]</scope>
    <source>
        <strain evidence="2 3">NS319</strain>
    </source>
</reference>
<dbReference type="PANTHER" id="PTHR12461">
    <property type="entry name" value="HYPOXIA-INDUCIBLE FACTOR 1 ALPHA INHIBITOR-RELATED"/>
    <property type="match status" value="1"/>
</dbReference>
<feature type="domain" description="JmjC" evidence="1">
    <location>
        <begin position="107"/>
        <end position="272"/>
    </location>
</feature>
<dbReference type="PATRIC" id="fig|33051.3.peg.1741"/>
<dbReference type="InterPro" id="IPR041667">
    <property type="entry name" value="Cupin_8"/>
</dbReference>
<accession>A0A147I3P5</accession>
<dbReference type="AlphaFoldDB" id="A0A147I3P5"/>
<evidence type="ECO:0000259" key="1">
    <source>
        <dbReference type="PROSITE" id="PS51184"/>
    </source>
</evidence>
<sequence length="335" mass="36675">MTESANAVDPSLLADPDAFHRLVVEPCRPVVLRGAVSHWPLARAAAEGGASLADYLAGFDVGRQVEAFVGAAGIGGRYTYTDDLAGFNFHRESMPLGEAIRRITQAEGDGDTLYVGSLPMPVVLPGLGEANRLNFMAPAMAPRIWIGHASTVACHYDMMDNLACAVAGRRRFTLYPPDAIGDLYVGPIDHSMAGQPVALAVEAEPGDPRYPRFDRARDRAITIDLEPGDALYMPKLWWHRVEARGAFNLLVNYWWDAFPVAPDQPFPTMLLAMSAIAGRPPEERAAWRAWFDHYVFRPDGHPLAHLPEARQGVLGDGPENAKMLRAHAMRMLRGG</sequence>
<name>A0A147I3P5_9SPHN</name>
<dbReference type="InterPro" id="IPR003347">
    <property type="entry name" value="JmjC_dom"/>
</dbReference>
<dbReference type="EMBL" id="LDTD01000024">
    <property type="protein sequence ID" value="KTT72784.1"/>
    <property type="molecule type" value="Genomic_DNA"/>
</dbReference>
<dbReference type="Gene3D" id="2.60.120.10">
    <property type="entry name" value="Jelly Rolls"/>
    <property type="match status" value="1"/>
</dbReference>
<dbReference type="RefSeq" id="WP_058732545.1">
    <property type="nucleotide sequence ID" value="NZ_LDTD01000024.1"/>
</dbReference>
<dbReference type="SMART" id="SM00558">
    <property type="entry name" value="JmjC"/>
    <property type="match status" value="1"/>
</dbReference>
<evidence type="ECO:0000313" key="3">
    <source>
        <dbReference type="Proteomes" id="UP000072867"/>
    </source>
</evidence>
<dbReference type="InterPro" id="IPR014710">
    <property type="entry name" value="RmlC-like_jellyroll"/>
</dbReference>
<protein>
    <submittedName>
        <fullName evidence="2">Transcriptional regulator</fullName>
    </submittedName>
</protein>